<dbReference type="AlphaFoldDB" id="A0A9D2LKT7"/>
<dbReference type="InterPro" id="IPR047928">
    <property type="entry name" value="Perm_prefix_1"/>
</dbReference>
<dbReference type="Proteomes" id="UP000823824">
    <property type="component" value="Unassembled WGS sequence"/>
</dbReference>
<evidence type="ECO:0000313" key="3">
    <source>
        <dbReference type="Proteomes" id="UP000823824"/>
    </source>
</evidence>
<evidence type="ECO:0000256" key="1">
    <source>
        <dbReference type="SAM" id="Phobius"/>
    </source>
</evidence>
<organism evidence="2 3">
    <name type="scientific">Candidatus Oscillibacter excrementigallinarum</name>
    <dbReference type="NCBI Taxonomy" id="2838716"/>
    <lineage>
        <taxon>Bacteria</taxon>
        <taxon>Bacillati</taxon>
        <taxon>Bacillota</taxon>
        <taxon>Clostridia</taxon>
        <taxon>Eubacteriales</taxon>
        <taxon>Oscillospiraceae</taxon>
        <taxon>Oscillibacter</taxon>
    </lineage>
</organism>
<dbReference type="Pfam" id="PF22564">
    <property type="entry name" value="HAAS"/>
    <property type="match status" value="1"/>
</dbReference>
<keyword evidence="1" id="KW-0472">Membrane</keyword>
<protein>
    <submittedName>
        <fullName evidence="2">Uncharacterized protein</fullName>
    </submittedName>
</protein>
<dbReference type="EMBL" id="DWZJ01000088">
    <property type="protein sequence ID" value="HJB13975.1"/>
    <property type="molecule type" value="Genomic_DNA"/>
</dbReference>
<evidence type="ECO:0000313" key="2">
    <source>
        <dbReference type="EMBL" id="HJB13975.1"/>
    </source>
</evidence>
<feature type="transmembrane region" description="Helical" evidence="1">
    <location>
        <begin position="76"/>
        <end position="99"/>
    </location>
</feature>
<reference evidence="2" key="2">
    <citation type="submission" date="2021-04" db="EMBL/GenBank/DDBJ databases">
        <authorList>
            <person name="Gilroy R."/>
        </authorList>
    </citation>
    <scope>NUCLEOTIDE SEQUENCE</scope>
    <source>
        <strain evidence="2">ChiBcec18-1249</strain>
    </source>
</reference>
<reference evidence="2" key="1">
    <citation type="journal article" date="2021" name="PeerJ">
        <title>Extensive microbial diversity within the chicken gut microbiome revealed by metagenomics and culture.</title>
        <authorList>
            <person name="Gilroy R."/>
            <person name="Ravi A."/>
            <person name="Getino M."/>
            <person name="Pursley I."/>
            <person name="Horton D.L."/>
            <person name="Alikhan N.F."/>
            <person name="Baker D."/>
            <person name="Gharbi K."/>
            <person name="Hall N."/>
            <person name="Watson M."/>
            <person name="Adriaenssens E.M."/>
            <person name="Foster-Nyarko E."/>
            <person name="Jarju S."/>
            <person name="Secka A."/>
            <person name="Antonio M."/>
            <person name="Oren A."/>
            <person name="Chaudhuri R.R."/>
            <person name="La Ragione R."/>
            <person name="Hildebrand F."/>
            <person name="Pallen M.J."/>
        </authorList>
    </citation>
    <scope>NUCLEOTIDE SEQUENCE</scope>
    <source>
        <strain evidence="2">ChiBcec18-1249</strain>
    </source>
</reference>
<keyword evidence="1" id="KW-1133">Transmembrane helix</keyword>
<keyword evidence="1" id="KW-0812">Transmembrane</keyword>
<proteinExistence type="predicted"/>
<dbReference type="NCBIfam" id="NF038403">
    <property type="entry name" value="perm_prefix_1"/>
    <property type="match status" value="1"/>
</dbReference>
<accession>A0A9D2LKT7</accession>
<gene>
    <name evidence="2" type="ORF">H9787_09735</name>
</gene>
<sequence length="245" mass="27934">MTRSEYIQEVSASLKRLTRREREAIRAELDGHMEDHMEALRELGYEEEEAEARALAAMGDPAEVGRELNRQYPFRWLAVKWVAQGAAVLLILFLLSGWWDVFGNLACYARARVWPDTFANVEWLARQSGQEAVDRVWETDQRAELGTMTVRVWQVGLDRVSEQGGTAYVAFSCWDEEPWAEPVGFIEVYNATDGAEPVHSMGGSWGAAYAVPVVWGDALQVCWYDELDHQYETLLTVELPWEESP</sequence>
<comment type="caution">
    <text evidence="2">The sequence shown here is derived from an EMBL/GenBank/DDBJ whole genome shotgun (WGS) entry which is preliminary data.</text>
</comment>
<name>A0A9D2LKT7_9FIRM</name>